<sequence>MTTAVARHSSEAATAEEAVLSVLSVEHTGGRTQFTMSVPEEIFPMIRNLLESGLSLVRWVETQNRVKKAQARAQDPVEREKRLQESLAYCNRILKKYDHLIKSGMAKREAIRETKKYHIGEGQPITCQEIEIMISHRRKLGREK</sequence>
<accession>A0A6V8NB90</accession>
<comment type="caution">
    <text evidence="1">The sequence shown here is derived from an EMBL/GenBank/DDBJ whole genome shotgun (WGS) entry which is preliminary data.</text>
</comment>
<keyword evidence="2" id="KW-1185">Reference proteome</keyword>
<dbReference type="AlphaFoldDB" id="A0A6V8NB90"/>
<evidence type="ECO:0000313" key="1">
    <source>
        <dbReference type="EMBL" id="GFO69885.1"/>
    </source>
</evidence>
<dbReference type="Proteomes" id="UP000587586">
    <property type="component" value="Unassembled WGS sequence"/>
</dbReference>
<dbReference type="RefSeq" id="WP_183362460.1">
    <property type="nucleotide sequence ID" value="NZ_BLXZ01000007.1"/>
</dbReference>
<gene>
    <name evidence="1" type="ORF">GMLC_34640</name>
</gene>
<reference evidence="2" key="1">
    <citation type="submission" date="2020-06" db="EMBL/GenBank/DDBJ databases">
        <title>Draft genomic sequecing of Geomonas sp. Red745.</title>
        <authorList>
            <person name="Itoh H."/>
            <person name="Xu Z.X."/>
            <person name="Ushijima N."/>
            <person name="Masuda Y."/>
            <person name="Shiratori Y."/>
            <person name="Senoo K."/>
        </authorList>
    </citation>
    <scope>NUCLEOTIDE SEQUENCE [LARGE SCALE GENOMIC DNA]</scope>
    <source>
        <strain evidence="2">Red745</strain>
    </source>
</reference>
<protein>
    <submittedName>
        <fullName evidence="1">Uncharacterized protein</fullName>
    </submittedName>
</protein>
<evidence type="ECO:0000313" key="2">
    <source>
        <dbReference type="Proteomes" id="UP000587586"/>
    </source>
</evidence>
<dbReference type="EMBL" id="BLXZ01000007">
    <property type="protein sequence ID" value="GFO69885.1"/>
    <property type="molecule type" value="Genomic_DNA"/>
</dbReference>
<organism evidence="1 2">
    <name type="scientific">Geomonas limicola</name>
    <dbReference type="NCBI Taxonomy" id="2740186"/>
    <lineage>
        <taxon>Bacteria</taxon>
        <taxon>Pseudomonadati</taxon>
        <taxon>Thermodesulfobacteriota</taxon>
        <taxon>Desulfuromonadia</taxon>
        <taxon>Geobacterales</taxon>
        <taxon>Geobacteraceae</taxon>
        <taxon>Geomonas</taxon>
    </lineage>
</organism>
<proteinExistence type="predicted"/>
<name>A0A6V8NB90_9BACT</name>